<dbReference type="OrthoDB" id="2685264at2759"/>
<protein>
    <submittedName>
        <fullName evidence="1">Uncharacterized protein</fullName>
    </submittedName>
</protein>
<keyword evidence="2" id="KW-1185">Reference proteome</keyword>
<reference evidence="1" key="1">
    <citation type="submission" date="2019-10" db="EMBL/GenBank/DDBJ databases">
        <authorList>
            <consortium name="DOE Joint Genome Institute"/>
            <person name="Kuo A."/>
            <person name="Miyauchi S."/>
            <person name="Kiss E."/>
            <person name="Drula E."/>
            <person name="Kohler A."/>
            <person name="Sanchez-Garcia M."/>
            <person name="Andreopoulos B."/>
            <person name="Barry K.W."/>
            <person name="Bonito G."/>
            <person name="Buee M."/>
            <person name="Carver A."/>
            <person name="Chen C."/>
            <person name="Cichocki N."/>
            <person name="Clum A."/>
            <person name="Culley D."/>
            <person name="Crous P.W."/>
            <person name="Fauchery L."/>
            <person name="Girlanda M."/>
            <person name="Hayes R."/>
            <person name="Keri Z."/>
            <person name="LaButti K."/>
            <person name="Lipzen A."/>
            <person name="Lombard V."/>
            <person name="Magnuson J."/>
            <person name="Maillard F."/>
            <person name="Morin E."/>
            <person name="Murat C."/>
            <person name="Nolan M."/>
            <person name="Ohm R."/>
            <person name="Pangilinan J."/>
            <person name="Pereira M."/>
            <person name="Perotto S."/>
            <person name="Peter M."/>
            <person name="Riley R."/>
            <person name="Sitrit Y."/>
            <person name="Stielow B."/>
            <person name="Szollosi G."/>
            <person name="Zifcakova L."/>
            <person name="Stursova M."/>
            <person name="Spatafora J.W."/>
            <person name="Tedersoo L."/>
            <person name="Vaario L.-M."/>
            <person name="Yamada A."/>
            <person name="Yan M."/>
            <person name="Wang P."/>
            <person name="Xu J."/>
            <person name="Bruns T."/>
            <person name="Baldrian P."/>
            <person name="Vilgalys R."/>
            <person name="Henrissat B."/>
            <person name="Grigoriev I.V."/>
            <person name="Hibbett D."/>
            <person name="Nagy L.G."/>
            <person name="Martin F.M."/>
        </authorList>
    </citation>
    <scope>NUCLEOTIDE SEQUENCE</scope>
    <source>
        <strain evidence="1">Prilba</strain>
    </source>
</reference>
<evidence type="ECO:0000313" key="1">
    <source>
        <dbReference type="EMBL" id="KAF8468479.1"/>
    </source>
</evidence>
<comment type="caution">
    <text evidence="1">The sequence shown here is derived from an EMBL/GenBank/DDBJ whole genome shotgun (WGS) entry which is preliminary data.</text>
</comment>
<dbReference type="EMBL" id="WHVB01000032">
    <property type="protein sequence ID" value="KAF8468479.1"/>
    <property type="molecule type" value="Genomic_DNA"/>
</dbReference>
<reference evidence="1" key="2">
    <citation type="journal article" date="2020" name="Nat. Commun.">
        <title>Large-scale genome sequencing of mycorrhizal fungi provides insights into the early evolution of symbiotic traits.</title>
        <authorList>
            <person name="Miyauchi S."/>
            <person name="Kiss E."/>
            <person name="Kuo A."/>
            <person name="Drula E."/>
            <person name="Kohler A."/>
            <person name="Sanchez-Garcia M."/>
            <person name="Morin E."/>
            <person name="Andreopoulos B."/>
            <person name="Barry K.W."/>
            <person name="Bonito G."/>
            <person name="Buee M."/>
            <person name="Carver A."/>
            <person name="Chen C."/>
            <person name="Cichocki N."/>
            <person name="Clum A."/>
            <person name="Culley D."/>
            <person name="Crous P.W."/>
            <person name="Fauchery L."/>
            <person name="Girlanda M."/>
            <person name="Hayes R.D."/>
            <person name="Keri Z."/>
            <person name="LaButti K."/>
            <person name="Lipzen A."/>
            <person name="Lombard V."/>
            <person name="Magnuson J."/>
            <person name="Maillard F."/>
            <person name="Murat C."/>
            <person name="Nolan M."/>
            <person name="Ohm R.A."/>
            <person name="Pangilinan J."/>
            <person name="Pereira M.F."/>
            <person name="Perotto S."/>
            <person name="Peter M."/>
            <person name="Pfister S."/>
            <person name="Riley R."/>
            <person name="Sitrit Y."/>
            <person name="Stielow J.B."/>
            <person name="Szollosi G."/>
            <person name="Zifcakova L."/>
            <person name="Stursova M."/>
            <person name="Spatafora J.W."/>
            <person name="Tedersoo L."/>
            <person name="Vaario L.M."/>
            <person name="Yamada A."/>
            <person name="Yan M."/>
            <person name="Wang P."/>
            <person name="Xu J."/>
            <person name="Bruns T."/>
            <person name="Baldrian P."/>
            <person name="Vilgalys R."/>
            <person name="Dunand C."/>
            <person name="Henrissat B."/>
            <person name="Grigoriev I.V."/>
            <person name="Hibbett D."/>
            <person name="Nagy L.G."/>
            <person name="Martin F.M."/>
        </authorList>
    </citation>
    <scope>NUCLEOTIDE SEQUENCE</scope>
    <source>
        <strain evidence="1">Prilba</strain>
    </source>
</reference>
<proteinExistence type="predicted"/>
<accession>A0A9P5JXS5</accession>
<dbReference type="AlphaFoldDB" id="A0A9P5JXS5"/>
<dbReference type="Proteomes" id="UP000759537">
    <property type="component" value="Unassembled WGS sequence"/>
</dbReference>
<name>A0A9P5JXS5_9AGAM</name>
<sequence>MFTIVGFFMLKDGNQRNNRGHACYITAISTLKSPNIPAELYAFSAAGDTFFPDHTIVFAIGKVFYPPPGDPRPVIIDTLEIAPLPGSPSSDTYIDSMPNFRHPAMLACGTVSSAAHTVDNRAIKFSLMIQDYI</sequence>
<gene>
    <name evidence="1" type="ORF">DFH94DRAFT_638501</name>
</gene>
<evidence type="ECO:0000313" key="2">
    <source>
        <dbReference type="Proteomes" id="UP000759537"/>
    </source>
</evidence>
<organism evidence="1 2">
    <name type="scientific">Russula ochroleuca</name>
    <dbReference type="NCBI Taxonomy" id="152965"/>
    <lineage>
        <taxon>Eukaryota</taxon>
        <taxon>Fungi</taxon>
        <taxon>Dikarya</taxon>
        <taxon>Basidiomycota</taxon>
        <taxon>Agaricomycotina</taxon>
        <taxon>Agaricomycetes</taxon>
        <taxon>Russulales</taxon>
        <taxon>Russulaceae</taxon>
        <taxon>Russula</taxon>
    </lineage>
</organism>